<dbReference type="Gene3D" id="1.20.1070.10">
    <property type="entry name" value="Rhodopsin 7-helix transmembrane proteins"/>
    <property type="match status" value="1"/>
</dbReference>
<evidence type="ECO:0000259" key="19">
    <source>
        <dbReference type="PROSITE" id="PS50835"/>
    </source>
</evidence>
<dbReference type="InterPro" id="IPR017981">
    <property type="entry name" value="GPCR_2-like_7TM"/>
</dbReference>
<dbReference type="InterPro" id="IPR001879">
    <property type="entry name" value="GPCR_2_extracellular_dom"/>
</dbReference>
<dbReference type="InterPro" id="IPR007110">
    <property type="entry name" value="Ig-like_dom"/>
</dbReference>
<dbReference type="InterPro" id="IPR032675">
    <property type="entry name" value="LRR_dom_sf"/>
</dbReference>
<dbReference type="InterPro" id="IPR057244">
    <property type="entry name" value="GAIN_B"/>
</dbReference>
<feature type="transmembrane region" description="Helical" evidence="15">
    <location>
        <begin position="691"/>
        <end position="712"/>
    </location>
</feature>
<evidence type="ECO:0000313" key="20">
    <source>
        <dbReference type="Proteomes" id="UP000694923"/>
    </source>
</evidence>
<dbReference type="InterPro" id="IPR051963">
    <property type="entry name" value="Adhesion_GPCR_A"/>
</dbReference>
<feature type="compositionally biased region" description="Pro residues" evidence="14">
    <location>
        <begin position="64"/>
        <end position="78"/>
    </location>
</feature>
<keyword evidence="13" id="KW-0393">Immunoglobulin domain</keyword>
<keyword evidence="3" id="KW-0433">Leucine-rich repeat</keyword>
<dbReference type="SUPFAM" id="SSF111418">
    <property type="entry name" value="Hormone receptor domain"/>
    <property type="match status" value="1"/>
</dbReference>
<feature type="transmembrane region" description="Helical" evidence="15">
    <location>
        <begin position="846"/>
        <end position="869"/>
    </location>
</feature>
<dbReference type="GeneID" id="103603440"/>
<gene>
    <name evidence="21" type="primary">GPR124</name>
</gene>
<dbReference type="RefSeq" id="XP_008586178.1">
    <property type="nucleotide sequence ID" value="XM_008587956.1"/>
</dbReference>
<evidence type="ECO:0000256" key="9">
    <source>
        <dbReference type="ARBA" id="ARBA00023136"/>
    </source>
</evidence>
<keyword evidence="20" id="KW-1185">Reference proteome</keyword>
<dbReference type="PROSITE" id="PS51450">
    <property type="entry name" value="LRR"/>
    <property type="match status" value="1"/>
</dbReference>
<evidence type="ECO:0000256" key="8">
    <source>
        <dbReference type="ARBA" id="ARBA00023040"/>
    </source>
</evidence>
<dbReference type="Gene3D" id="2.60.220.50">
    <property type="match status" value="1"/>
</dbReference>
<feature type="transmembrane region" description="Helical" evidence="15">
    <location>
        <begin position="972"/>
        <end position="990"/>
    </location>
</feature>
<comment type="similarity">
    <text evidence="2">Belongs to the G-protein coupled receptor 2 family. Adhesion G-protein coupled receptor (ADGR) subfamily.</text>
</comment>
<evidence type="ECO:0000256" key="13">
    <source>
        <dbReference type="ARBA" id="ARBA00023319"/>
    </source>
</evidence>
<dbReference type="Gene3D" id="4.10.1240.10">
    <property type="entry name" value="GPCR, family 2, extracellular hormone receptor domain"/>
    <property type="match status" value="1"/>
</dbReference>
<dbReference type="SMART" id="SM00409">
    <property type="entry name" value="IG"/>
    <property type="match status" value="1"/>
</dbReference>
<evidence type="ECO:0000256" key="14">
    <source>
        <dbReference type="SAM" id="MobiDB-lite"/>
    </source>
</evidence>
<dbReference type="InterPro" id="IPR003599">
    <property type="entry name" value="Ig_sub"/>
</dbReference>
<feature type="transmembrane region" description="Helical" evidence="15">
    <location>
        <begin position="750"/>
        <end position="772"/>
    </location>
</feature>
<keyword evidence="9 15" id="KW-0472">Membrane</keyword>
<feature type="transmembrane region" description="Helical" evidence="15">
    <location>
        <begin position="724"/>
        <end position="744"/>
    </location>
</feature>
<dbReference type="PANTHER" id="PTHR45930">
    <property type="entry name" value="G-PROTEIN COUPLED RECEPTOR 124-LIKE PROTEIN"/>
    <property type="match status" value="1"/>
</dbReference>
<dbReference type="SMART" id="SM00082">
    <property type="entry name" value="LRRCT"/>
    <property type="match status" value="1"/>
</dbReference>
<keyword evidence="12" id="KW-0807">Transducer</keyword>
<evidence type="ECO:0000256" key="7">
    <source>
        <dbReference type="ARBA" id="ARBA00022989"/>
    </source>
</evidence>
<keyword evidence="10" id="KW-1015">Disulfide bond</keyword>
<accession>A0ABM0RZY7</accession>
<dbReference type="Pfam" id="PF26588">
    <property type="entry name" value="GAIN_ADGRA3"/>
    <property type="match status" value="1"/>
</dbReference>
<dbReference type="Gene3D" id="3.80.10.10">
    <property type="entry name" value="Ribonuclease Inhibitor"/>
    <property type="match status" value="1"/>
</dbReference>
<sequence length="1040" mass="111851">MTPTHRVTARLQGSDSQSPPPPVFAGASGTSDVWAPSPPGLVRAPSTSGSPGQTRPLLLCPVPARGPVPAAPPAPRPAPQQQSRAGELGLRGSLKLWKEPSGLLSNNKITGLRNGSFLGLSLLEKLDLRSNVISTVQPGAFLGLGELKRLDLSNNRIGCLTSETFRGLPRLLRLNISGNIFSSLQPGVFDELPALKVVDFGTEFLTCDCHLRWLLPWARNHSLQLSEHTLCAYPGVLHAQALGGLQEAQLRCEGALELHTHHLIPSLRQVVFQGDRLPFQCSASYLGDDTHIDWYHNRAPVEGDEQAGILLAKSLIHDCSFITSELTLSHIGVWASGEWECSVSTVQGNASKKVEIVVLETSASYCPAERVANNRGDFRWPRTLAGITAYQSCLQYPFTSVPLSGGAPGTRASRRCDRAGRWEPGDYSHCLYTNDITRVLYTFVLMPINASNALTLAHQLRVYTAEAASFSDMMDVVYVAQMIQKFLGYVDQIKELAEVMVDMASNLMLVDEHLLWLAQREDKACSGIVGALERIGGAALSPHAQHISVNSRNVALEAYLIKPHSYVGLTCTAFQRREVAAPGARPAAGPGKRRGVASPVISAGTSGCGAGNLTEPVAVSLRHWAEGAEPVAAWWSQEGPGGWSSEGCQLRSSQPNVSSLHCQHLGNVAVLMELSAFPREVGDAGAGLHPVVYPCTALLLLCLFTTIITYILNHSSIHVSQKGWHMLLNLCFHMAMTSAVFAGGITLTNYQMVCQAVGITLHYSSLSTLLWMGVKARVLHKELTWKAPPPQEGDAVPPAPRPMLRFYLIAGGIPLIICGITAAVNIHNYQDHSPYCWLVWRPSLGAFYIPVALILLITWIYFLCAGLHLRGPLARSSKAGNSRVSLEPGEELRGSSRLRSGGPLLSDSGSLLATGSSGAVPPGPPEDGDSLYSPGVQLGALVTTHFLYLAMWACGALAVSQRWLPRVVCSCLYGVAASALGLFVFTHHCARRRDSKRRSYPLHSASLNGGPKGGRCDDASAEAAGGGCMRTGLWKSETTV</sequence>
<dbReference type="Pfam" id="PF00002">
    <property type="entry name" value="7tm_2"/>
    <property type="match status" value="1"/>
</dbReference>
<evidence type="ECO:0000256" key="6">
    <source>
        <dbReference type="ARBA" id="ARBA00022737"/>
    </source>
</evidence>
<keyword evidence="7 15" id="KW-1133">Transmembrane helix</keyword>
<evidence type="ECO:0000259" key="16">
    <source>
        <dbReference type="PROSITE" id="PS50221"/>
    </source>
</evidence>
<keyword evidence="4 15" id="KW-0812">Transmembrane</keyword>
<proteinExistence type="inferred from homology"/>
<keyword evidence="11 21" id="KW-0675">Receptor</keyword>
<keyword evidence="8" id="KW-0297">G-protein coupled receptor</keyword>
<evidence type="ECO:0000313" key="21">
    <source>
        <dbReference type="RefSeq" id="XP_008586178.1"/>
    </source>
</evidence>
<comment type="subcellular location">
    <subcellularLocation>
        <location evidence="1">Membrane</location>
        <topology evidence="1">Multi-pass membrane protein</topology>
    </subcellularLocation>
</comment>
<feature type="domain" description="GAIN-B" evidence="16">
    <location>
        <begin position="545"/>
        <end position="678"/>
    </location>
</feature>
<dbReference type="SMART" id="SM00369">
    <property type="entry name" value="LRR_TYP"/>
    <property type="match status" value="3"/>
</dbReference>
<feature type="transmembrane region" description="Helical" evidence="15">
    <location>
        <begin position="938"/>
        <end position="960"/>
    </location>
</feature>
<feature type="domain" description="Ig-like" evidence="19">
    <location>
        <begin position="273"/>
        <end position="357"/>
    </location>
</feature>
<dbReference type="InterPro" id="IPR001611">
    <property type="entry name" value="Leu-rich_rpt"/>
</dbReference>
<reference evidence="21" key="1">
    <citation type="submission" date="2025-08" db="UniProtKB">
        <authorList>
            <consortium name="RefSeq"/>
        </authorList>
    </citation>
    <scope>IDENTIFICATION</scope>
</reference>
<dbReference type="PROSITE" id="PS50835">
    <property type="entry name" value="IG_LIKE"/>
    <property type="match status" value="1"/>
</dbReference>
<feature type="domain" description="G-protein coupled receptors family 2 profile 2" evidence="18">
    <location>
        <begin position="688"/>
        <end position="863"/>
    </location>
</feature>
<feature type="transmembrane region" description="Helical" evidence="15">
    <location>
        <begin position="806"/>
        <end position="826"/>
    </location>
</feature>
<dbReference type="PANTHER" id="PTHR45930:SF1">
    <property type="entry name" value="ADHESION G PROTEIN-COUPLED RECEPTOR A2"/>
    <property type="match status" value="1"/>
</dbReference>
<dbReference type="Proteomes" id="UP000694923">
    <property type="component" value="Unplaced"/>
</dbReference>
<name>A0ABM0RZY7_GALVR</name>
<dbReference type="InterPro" id="IPR013783">
    <property type="entry name" value="Ig-like_fold"/>
</dbReference>
<dbReference type="Gene3D" id="2.60.40.10">
    <property type="entry name" value="Immunoglobulins"/>
    <property type="match status" value="1"/>
</dbReference>
<feature type="region of interest" description="Disordered" evidence="14">
    <location>
        <begin position="874"/>
        <end position="904"/>
    </location>
</feature>
<dbReference type="Pfam" id="PF13855">
    <property type="entry name" value="LRR_8"/>
    <property type="match status" value="1"/>
</dbReference>
<evidence type="ECO:0000256" key="5">
    <source>
        <dbReference type="ARBA" id="ARBA00022729"/>
    </source>
</evidence>
<evidence type="ECO:0000256" key="12">
    <source>
        <dbReference type="ARBA" id="ARBA00023224"/>
    </source>
</evidence>
<dbReference type="InterPro" id="IPR058808">
    <property type="entry name" value="GAIN_ADGRA2/3"/>
</dbReference>
<dbReference type="PROSITE" id="PS50261">
    <property type="entry name" value="G_PROTEIN_RECEP_F2_4"/>
    <property type="match status" value="1"/>
</dbReference>
<protein>
    <submittedName>
        <fullName evidence="21">G-protein coupled receptor 124</fullName>
    </submittedName>
</protein>
<evidence type="ECO:0000259" key="18">
    <source>
        <dbReference type="PROSITE" id="PS50261"/>
    </source>
</evidence>
<organism evidence="20 21">
    <name type="scientific">Galeopterus variegatus</name>
    <name type="common">Malayan flying lemur</name>
    <name type="synonym">Cynocephalus variegatus</name>
    <dbReference type="NCBI Taxonomy" id="482537"/>
    <lineage>
        <taxon>Eukaryota</taxon>
        <taxon>Metazoa</taxon>
        <taxon>Chordata</taxon>
        <taxon>Craniata</taxon>
        <taxon>Vertebrata</taxon>
        <taxon>Euteleostomi</taxon>
        <taxon>Mammalia</taxon>
        <taxon>Eutheria</taxon>
        <taxon>Euarchontoglires</taxon>
        <taxon>Dermoptera</taxon>
        <taxon>Cynocephalidae</taxon>
        <taxon>Galeopterus</taxon>
    </lineage>
</organism>
<evidence type="ECO:0000256" key="1">
    <source>
        <dbReference type="ARBA" id="ARBA00004141"/>
    </source>
</evidence>
<evidence type="ECO:0000256" key="10">
    <source>
        <dbReference type="ARBA" id="ARBA00023157"/>
    </source>
</evidence>
<keyword evidence="6" id="KW-0677">Repeat</keyword>
<dbReference type="InterPro" id="IPR000483">
    <property type="entry name" value="Cys-rich_flank_reg_C"/>
</dbReference>
<dbReference type="SUPFAM" id="SSF52058">
    <property type="entry name" value="L domain-like"/>
    <property type="match status" value="1"/>
</dbReference>
<feature type="region of interest" description="Disordered" evidence="14">
    <location>
        <begin position="1"/>
        <end position="85"/>
    </location>
</feature>
<dbReference type="InterPro" id="IPR003591">
    <property type="entry name" value="Leu-rich_rpt_typical-subtyp"/>
</dbReference>
<feature type="domain" description="G-protein coupled receptors family 2 profile 1" evidence="17">
    <location>
        <begin position="340"/>
        <end position="434"/>
    </location>
</feature>
<feature type="compositionally biased region" description="Low complexity" evidence="14">
    <location>
        <begin position="895"/>
        <end position="904"/>
    </location>
</feature>
<evidence type="ECO:0000256" key="2">
    <source>
        <dbReference type="ARBA" id="ARBA00007343"/>
    </source>
</evidence>
<dbReference type="PROSITE" id="PS50221">
    <property type="entry name" value="GAIN_B"/>
    <property type="match status" value="1"/>
</dbReference>
<dbReference type="InterPro" id="IPR000203">
    <property type="entry name" value="GPS"/>
</dbReference>
<feature type="compositionally biased region" description="Polar residues" evidence="14">
    <location>
        <begin position="1"/>
        <end position="17"/>
    </location>
</feature>
<keyword evidence="5" id="KW-0732">Signal</keyword>
<evidence type="ECO:0000259" key="17">
    <source>
        <dbReference type="PROSITE" id="PS50227"/>
    </source>
</evidence>
<evidence type="ECO:0000256" key="3">
    <source>
        <dbReference type="ARBA" id="ARBA00022614"/>
    </source>
</evidence>
<dbReference type="PROSITE" id="PS50227">
    <property type="entry name" value="G_PROTEIN_RECEP_F2_3"/>
    <property type="match status" value="1"/>
</dbReference>
<dbReference type="InterPro" id="IPR000832">
    <property type="entry name" value="GPCR_2_secretin-like"/>
</dbReference>
<dbReference type="InterPro" id="IPR036445">
    <property type="entry name" value="GPCR_2_extracell_dom_sf"/>
</dbReference>
<evidence type="ECO:0000256" key="15">
    <source>
        <dbReference type="SAM" id="Phobius"/>
    </source>
</evidence>
<evidence type="ECO:0000256" key="11">
    <source>
        <dbReference type="ARBA" id="ARBA00023170"/>
    </source>
</evidence>
<evidence type="ECO:0000256" key="4">
    <source>
        <dbReference type="ARBA" id="ARBA00022692"/>
    </source>
</evidence>
<dbReference type="Pfam" id="PF01825">
    <property type="entry name" value="GPS"/>
    <property type="match status" value="1"/>
</dbReference>
<dbReference type="InterPro" id="IPR046338">
    <property type="entry name" value="GAIN_dom_sf"/>
</dbReference>